<dbReference type="Pfam" id="PF00892">
    <property type="entry name" value="EamA"/>
    <property type="match status" value="1"/>
</dbReference>
<dbReference type="EMBL" id="JACLQD010000005">
    <property type="protein sequence ID" value="MBC2836944.1"/>
    <property type="molecule type" value="Genomic_DNA"/>
</dbReference>
<feature type="domain" description="EamA" evidence="2">
    <location>
        <begin position="8"/>
        <end position="141"/>
    </location>
</feature>
<evidence type="ECO:0000256" key="1">
    <source>
        <dbReference type="SAM" id="Phobius"/>
    </source>
</evidence>
<protein>
    <submittedName>
        <fullName evidence="3">DMT family transporter</fullName>
    </submittedName>
</protein>
<dbReference type="PANTHER" id="PTHR22911:SF103">
    <property type="entry name" value="BLR2811 PROTEIN"/>
    <property type="match status" value="1"/>
</dbReference>
<sequence length="291" mass="31169">MPISDNLRGALYMNVAMAGFTLNDACMKAATQSLPLWQSIAMRGMLTLGPLVLVALHQSGLRLRLPRRDYKMIGLRSVGEVASTLLFLAALVHMPIASLSAIMQSLPLAVTLAAWAIFGEKVGWRRLTAILIGFAGVLIIIRPGPEGFDHWSLMGLASVAFVVVRDLSTREMSAAVPSSTVAVLASLSVTVTALVLSLLEGWQAVSLNEGLTILAAAASLVVGYNFVVMTMRVGDIGFVAPFRYTSLLWAIFLGWAAFGTLPDALTLLGAALVVGSGIFTLWRERRVKSKR</sequence>
<gene>
    <name evidence="3" type="ORF">H7F16_15605</name>
</gene>
<accession>A0A842ICX7</accession>
<feature type="transmembrane region" description="Helical" evidence="1">
    <location>
        <begin position="180"/>
        <end position="199"/>
    </location>
</feature>
<feature type="transmembrane region" description="Helical" evidence="1">
    <location>
        <begin position="36"/>
        <end position="56"/>
    </location>
</feature>
<name>A0A842ICX7_9RHOB</name>
<keyword evidence="1" id="KW-1133">Transmembrane helix</keyword>
<dbReference type="PANTHER" id="PTHR22911">
    <property type="entry name" value="ACYL-MALONYL CONDENSING ENZYME-RELATED"/>
    <property type="match status" value="1"/>
</dbReference>
<feature type="transmembrane region" description="Helical" evidence="1">
    <location>
        <begin position="211"/>
        <end position="229"/>
    </location>
</feature>
<dbReference type="AlphaFoldDB" id="A0A842ICX7"/>
<feature type="transmembrane region" description="Helical" evidence="1">
    <location>
        <begin position="150"/>
        <end position="168"/>
    </location>
</feature>
<dbReference type="GO" id="GO:0016020">
    <property type="term" value="C:membrane"/>
    <property type="evidence" value="ECO:0007669"/>
    <property type="project" value="InterPro"/>
</dbReference>
<feature type="transmembrane region" description="Helical" evidence="1">
    <location>
        <begin position="264"/>
        <end position="282"/>
    </location>
</feature>
<dbReference type="InterPro" id="IPR000620">
    <property type="entry name" value="EamA_dom"/>
</dbReference>
<keyword evidence="4" id="KW-1185">Reference proteome</keyword>
<evidence type="ECO:0000313" key="3">
    <source>
        <dbReference type="EMBL" id="MBC2836944.1"/>
    </source>
</evidence>
<dbReference type="InterPro" id="IPR037185">
    <property type="entry name" value="EmrE-like"/>
</dbReference>
<keyword evidence="1" id="KW-0812">Transmembrane</keyword>
<dbReference type="RefSeq" id="WP_185798571.1">
    <property type="nucleotide sequence ID" value="NZ_JACLQD010000005.1"/>
</dbReference>
<feature type="transmembrane region" description="Helical" evidence="1">
    <location>
        <begin position="77"/>
        <end position="96"/>
    </location>
</feature>
<evidence type="ECO:0000259" key="2">
    <source>
        <dbReference type="Pfam" id="PF00892"/>
    </source>
</evidence>
<organism evidence="3 4">
    <name type="scientific">Paragemmobacter straminiformis</name>
    <dbReference type="NCBI Taxonomy" id="2045119"/>
    <lineage>
        <taxon>Bacteria</taxon>
        <taxon>Pseudomonadati</taxon>
        <taxon>Pseudomonadota</taxon>
        <taxon>Alphaproteobacteria</taxon>
        <taxon>Rhodobacterales</taxon>
        <taxon>Paracoccaceae</taxon>
        <taxon>Paragemmobacter</taxon>
    </lineage>
</organism>
<evidence type="ECO:0000313" key="4">
    <source>
        <dbReference type="Proteomes" id="UP000555411"/>
    </source>
</evidence>
<feature type="transmembrane region" description="Helical" evidence="1">
    <location>
        <begin position="126"/>
        <end position="144"/>
    </location>
</feature>
<comment type="caution">
    <text evidence="3">The sequence shown here is derived from an EMBL/GenBank/DDBJ whole genome shotgun (WGS) entry which is preliminary data.</text>
</comment>
<dbReference type="Proteomes" id="UP000555411">
    <property type="component" value="Unassembled WGS sequence"/>
</dbReference>
<keyword evidence="1" id="KW-0472">Membrane</keyword>
<feature type="transmembrane region" description="Helical" evidence="1">
    <location>
        <begin position="102"/>
        <end position="119"/>
    </location>
</feature>
<dbReference type="SUPFAM" id="SSF103481">
    <property type="entry name" value="Multidrug resistance efflux transporter EmrE"/>
    <property type="match status" value="2"/>
</dbReference>
<proteinExistence type="predicted"/>
<feature type="transmembrane region" description="Helical" evidence="1">
    <location>
        <begin position="241"/>
        <end position="258"/>
    </location>
</feature>
<reference evidence="3 4" key="1">
    <citation type="journal article" date="2017" name="Int. J. Syst. Evol. Microbiol.">
        <title>Gemmobacter straminiformis sp. nov., isolated from an artificial fountain.</title>
        <authorList>
            <person name="Kang J.Y."/>
            <person name="Kim M.J."/>
            <person name="Chun J."/>
            <person name="Son K.P."/>
            <person name="Jahng K.Y."/>
        </authorList>
    </citation>
    <scope>NUCLEOTIDE SEQUENCE [LARGE SCALE GENOMIC DNA]</scope>
    <source>
        <strain evidence="3 4">CAM-8</strain>
    </source>
</reference>